<sequence>MDDDRMDLYALNRAIDDEGTNNSQAGSDSMAYINFPTDDDGSSYDGLDISDNSDQTALYQGVTIGAGCLVLLLLLEAGCMSMVSTIISGNSPLQLVYDNVALFLMEMVTYACFFLLYLHAQGSPRRTKITMATIVLYNLLLLSLGQYNEENTITWYAQSSIMLGNGHLPLYIVVLYSMLYYVAYITTCRLHLQDYASAFTFTLIVVVLAFPIELLGPKFIFWTFHDTEPTLNDRFLSVPIAVLLAHIASAFAFYSCYAGVIALGLAGHTYIPEKAILEHVYPVIAVTLAIPFSVLYFTLLFHLLTELLLIEPNIVLLAFITLFVGIIWACDRLGGDLDPPQIPPWVYDGEWTLVWYDHAIVQAVCLYVLLTFVLVLSVNPTRLTSLSFHQQIGDCSIQTSYTSLLATTQTRFKYLCRADYDEEFTFCNVPFSRLHTYEPWYAVCGRRYPHKTFPNYFVCLLISFVTTLIGFRAAYSNVRPAFAQRFLPQKAA</sequence>
<dbReference type="OrthoDB" id="188749at2759"/>
<dbReference type="PANTHER" id="PTHR35982:SF1">
    <property type="entry name" value="SPIROCYCLASE, AVEC FAMILY"/>
    <property type="match status" value="1"/>
</dbReference>
<keyword evidence="1" id="KW-0472">Membrane</keyword>
<evidence type="ECO:0000313" key="3">
    <source>
        <dbReference type="EMBL" id="OQS02035.1"/>
    </source>
</evidence>
<evidence type="ECO:0000256" key="1">
    <source>
        <dbReference type="SAM" id="Phobius"/>
    </source>
</evidence>
<protein>
    <recommendedName>
        <fullName evidence="2">DUF7802 domain-containing protein</fullName>
    </recommendedName>
</protein>
<accession>A0A1V9ZVL5</accession>
<name>A0A1V9ZVL5_9STRA</name>
<feature type="transmembrane region" description="Helical" evidence="1">
    <location>
        <begin position="279"/>
        <end position="302"/>
    </location>
</feature>
<dbReference type="InterPro" id="IPR056704">
    <property type="entry name" value="DUF7802"/>
</dbReference>
<keyword evidence="4" id="KW-1185">Reference proteome</keyword>
<feature type="transmembrane region" description="Helical" evidence="1">
    <location>
        <begin position="455"/>
        <end position="475"/>
    </location>
</feature>
<comment type="caution">
    <text evidence="3">The sequence shown here is derived from an EMBL/GenBank/DDBJ whole genome shotgun (WGS) entry which is preliminary data.</text>
</comment>
<feature type="transmembrane region" description="Helical" evidence="1">
    <location>
        <begin position="240"/>
        <end position="267"/>
    </location>
</feature>
<dbReference type="AlphaFoldDB" id="A0A1V9ZVL5"/>
<evidence type="ECO:0000313" key="4">
    <source>
        <dbReference type="Proteomes" id="UP000243217"/>
    </source>
</evidence>
<feature type="transmembrane region" description="Helical" evidence="1">
    <location>
        <begin position="198"/>
        <end position="220"/>
    </location>
</feature>
<feature type="transmembrane region" description="Helical" evidence="1">
    <location>
        <begin position="95"/>
        <end position="117"/>
    </location>
</feature>
<keyword evidence="1" id="KW-0812">Transmembrane</keyword>
<evidence type="ECO:0000259" key="2">
    <source>
        <dbReference type="Pfam" id="PF25085"/>
    </source>
</evidence>
<feature type="transmembrane region" description="Helical" evidence="1">
    <location>
        <begin position="314"/>
        <end position="334"/>
    </location>
</feature>
<reference evidence="3 4" key="1">
    <citation type="journal article" date="2014" name="Genome Biol. Evol.">
        <title>The secreted proteins of Achlya hypogyna and Thraustotheca clavata identify the ancestral oomycete secretome and reveal gene acquisitions by horizontal gene transfer.</title>
        <authorList>
            <person name="Misner I."/>
            <person name="Blouin N."/>
            <person name="Leonard G."/>
            <person name="Richards T.A."/>
            <person name="Lane C.E."/>
        </authorList>
    </citation>
    <scope>NUCLEOTIDE SEQUENCE [LARGE SCALE GENOMIC DNA]</scope>
    <source>
        <strain evidence="3 4">ATCC 34112</strain>
    </source>
</reference>
<organism evidence="3 4">
    <name type="scientific">Thraustotheca clavata</name>
    <dbReference type="NCBI Taxonomy" id="74557"/>
    <lineage>
        <taxon>Eukaryota</taxon>
        <taxon>Sar</taxon>
        <taxon>Stramenopiles</taxon>
        <taxon>Oomycota</taxon>
        <taxon>Saprolegniomycetes</taxon>
        <taxon>Saprolegniales</taxon>
        <taxon>Achlyaceae</taxon>
        <taxon>Thraustotheca</taxon>
    </lineage>
</organism>
<feature type="domain" description="DUF7802" evidence="2">
    <location>
        <begin position="91"/>
        <end position="471"/>
    </location>
</feature>
<proteinExistence type="predicted"/>
<feature type="transmembrane region" description="Helical" evidence="1">
    <location>
        <begin position="57"/>
        <end position="75"/>
    </location>
</feature>
<dbReference type="PANTHER" id="PTHR35982">
    <property type="entry name" value="AGAP005361-PA"/>
    <property type="match status" value="1"/>
</dbReference>
<feature type="transmembrane region" description="Helical" evidence="1">
    <location>
        <begin position="168"/>
        <end position="186"/>
    </location>
</feature>
<dbReference type="Pfam" id="PF25085">
    <property type="entry name" value="DUF7802"/>
    <property type="match status" value="1"/>
</dbReference>
<keyword evidence="1" id="KW-1133">Transmembrane helix</keyword>
<dbReference type="Proteomes" id="UP000243217">
    <property type="component" value="Unassembled WGS sequence"/>
</dbReference>
<dbReference type="EMBL" id="JNBS01001285">
    <property type="protein sequence ID" value="OQS02035.1"/>
    <property type="molecule type" value="Genomic_DNA"/>
</dbReference>
<feature type="transmembrane region" description="Helical" evidence="1">
    <location>
        <begin position="355"/>
        <end position="378"/>
    </location>
</feature>
<gene>
    <name evidence="3" type="ORF">THRCLA_05556</name>
</gene>